<evidence type="ECO:0000313" key="4">
    <source>
        <dbReference type="EMBL" id="GAG88509.1"/>
    </source>
</evidence>
<dbReference type="AlphaFoldDB" id="X1AZ37"/>
<dbReference type="InterPro" id="IPR053709">
    <property type="entry name" value="eRP_eS24_sf"/>
</dbReference>
<dbReference type="Gene3D" id="3.30.70.3370">
    <property type="match status" value="1"/>
</dbReference>
<dbReference type="GO" id="GO:0005840">
    <property type="term" value="C:ribosome"/>
    <property type="evidence" value="ECO:0007669"/>
    <property type="project" value="UniProtKB-KW"/>
</dbReference>
<sequence length="123" mass="13887">MKVEIIEKTENPLFKRAEVKFKADHAGEPTPKRLDVRAQLANQLGVAAELIVIEKMASTHGRQMASGIARAYSSREQLEGLEPKFLLQRDMPKEAKPEAEKPPDKAEKPKEEMKAKPEKPKEE</sequence>
<evidence type="ECO:0000256" key="1">
    <source>
        <dbReference type="ARBA" id="ARBA00022980"/>
    </source>
</evidence>
<reference evidence="4" key="1">
    <citation type="journal article" date="2014" name="Front. Microbiol.">
        <title>High frequency of phylogenetically diverse reductive dehalogenase-homologous genes in deep subseafloor sedimentary metagenomes.</title>
        <authorList>
            <person name="Kawai M."/>
            <person name="Futagami T."/>
            <person name="Toyoda A."/>
            <person name="Takaki Y."/>
            <person name="Nishi S."/>
            <person name="Hori S."/>
            <person name="Arai W."/>
            <person name="Tsubouchi T."/>
            <person name="Morono Y."/>
            <person name="Uchiyama I."/>
            <person name="Ito T."/>
            <person name="Fujiyama A."/>
            <person name="Inagaki F."/>
            <person name="Takami H."/>
        </authorList>
    </citation>
    <scope>NUCLEOTIDE SEQUENCE</scope>
    <source>
        <strain evidence="4">Expedition CK06-06</strain>
    </source>
</reference>
<dbReference type="InterPro" id="IPR012678">
    <property type="entry name" value="Ribosomal_uL23/eL15/eS24_sf"/>
</dbReference>
<organism evidence="4">
    <name type="scientific">marine sediment metagenome</name>
    <dbReference type="NCBI Taxonomy" id="412755"/>
    <lineage>
        <taxon>unclassified sequences</taxon>
        <taxon>metagenomes</taxon>
        <taxon>ecological metagenomes</taxon>
    </lineage>
</organism>
<evidence type="ECO:0008006" key="5">
    <source>
        <dbReference type="Google" id="ProtNLM"/>
    </source>
</evidence>
<dbReference type="GO" id="GO:1990904">
    <property type="term" value="C:ribonucleoprotein complex"/>
    <property type="evidence" value="ECO:0007669"/>
    <property type="project" value="UniProtKB-KW"/>
</dbReference>
<evidence type="ECO:0000256" key="2">
    <source>
        <dbReference type="ARBA" id="ARBA00023274"/>
    </source>
</evidence>
<comment type="caution">
    <text evidence="4">The sequence shown here is derived from an EMBL/GenBank/DDBJ whole genome shotgun (WGS) entry which is preliminary data.</text>
</comment>
<accession>X1AZ37</accession>
<keyword evidence="2" id="KW-0687">Ribonucleoprotein</keyword>
<dbReference type="EMBL" id="BART01010388">
    <property type="protein sequence ID" value="GAG88509.1"/>
    <property type="molecule type" value="Genomic_DNA"/>
</dbReference>
<feature type="region of interest" description="Disordered" evidence="3">
    <location>
        <begin position="80"/>
        <end position="123"/>
    </location>
</feature>
<name>X1AZ37_9ZZZZ</name>
<proteinExistence type="inferred from homology"/>
<dbReference type="HAMAP" id="MF_00545">
    <property type="entry name" value="Ribosomal_eS24"/>
    <property type="match status" value="1"/>
</dbReference>
<gene>
    <name evidence="4" type="ORF">S01H4_22612</name>
</gene>
<evidence type="ECO:0000256" key="3">
    <source>
        <dbReference type="SAM" id="MobiDB-lite"/>
    </source>
</evidence>
<dbReference type="GO" id="GO:0006412">
    <property type="term" value="P:translation"/>
    <property type="evidence" value="ECO:0007669"/>
    <property type="project" value="InterPro"/>
</dbReference>
<feature type="compositionally biased region" description="Basic and acidic residues" evidence="3">
    <location>
        <begin position="90"/>
        <end position="123"/>
    </location>
</feature>
<feature type="non-terminal residue" evidence="4">
    <location>
        <position position="123"/>
    </location>
</feature>
<dbReference type="InterPro" id="IPR001976">
    <property type="entry name" value="Ribosomal_eS24"/>
</dbReference>
<protein>
    <recommendedName>
        <fullName evidence="5">30S ribosomal protein S24e</fullName>
    </recommendedName>
</protein>
<dbReference type="GO" id="GO:0003735">
    <property type="term" value="F:structural constituent of ribosome"/>
    <property type="evidence" value="ECO:0007669"/>
    <property type="project" value="InterPro"/>
</dbReference>
<dbReference type="Pfam" id="PF01282">
    <property type="entry name" value="Ribosomal_S24e"/>
    <property type="match status" value="1"/>
</dbReference>
<dbReference type="SUPFAM" id="SSF54189">
    <property type="entry name" value="Ribosomal proteins S24e, L23 and L15e"/>
    <property type="match status" value="1"/>
</dbReference>
<keyword evidence="1" id="KW-0689">Ribosomal protein</keyword>